<evidence type="ECO:0000313" key="3">
    <source>
        <dbReference type="Proteomes" id="UP001165060"/>
    </source>
</evidence>
<gene>
    <name evidence="2" type="ORF">TeGR_g8655</name>
</gene>
<sequence>MLLLELIRSVPPSSSTESACATIEALGFSVGRRLLPLAASPGAAEPPPASPPPPPTLNLAHDLSVVKLLCKEVWAGCFEHQVHKLQTNHRGVFVLKDESFALLADLPNPPSPPESLRLHCVKVLAFPCGLIRGVLAAAGFAGVVVSCDFKSDGGDVASCSFNIRISP</sequence>
<name>A0ABQ6M733_9STRA</name>
<dbReference type="PANTHER" id="PTHR12817:SF0">
    <property type="entry name" value="GEO08327P1"/>
    <property type="match status" value="1"/>
</dbReference>
<evidence type="ECO:0000256" key="1">
    <source>
        <dbReference type="ARBA" id="ARBA00006218"/>
    </source>
</evidence>
<comment type="similarity">
    <text evidence="1">Belongs to the TRAPP small subunits family. BET3 subfamily.</text>
</comment>
<dbReference type="InterPro" id="IPR024096">
    <property type="entry name" value="NO_sig/Golgi_transp_ligand-bd"/>
</dbReference>
<dbReference type="Gene3D" id="3.30.1380.20">
    <property type="entry name" value="Trafficking protein particle complex subunit 3"/>
    <property type="match status" value="1"/>
</dbReference>
<protein>
    <recommendedName>
        <fullName evidence="4">Trafficking protein particle complex subunit 6A</fullName>
    </recommendedName>
</protein>
<dbReference type="Proteomes" id="UP001165060">
    <property type="component" value="Unassembled WGS sequence"/>
</dbReference>
<dbReference type="PANTHER" id="PTHR12817">
    <property type="entry name" value="TRAFFICKING PROTEIN PARTICLE COMPLEX SUBUNIT 6B"/>
    <property type="match status" value="1"/>
</dbReference>
<dbReference type="Pfam" id="PF04051">
    <property type="entry name" value="TRAPP"/>
    <property type="match status" value="1"/>
</dbReference>
<evidence type="ECO:0000313" key="2">
    <source>
        <dbReference type="EMBL" id="GMI20845.1"/>
    </source>
</evidence>
<dbReference type="EMBL" id="BRYB01001221">
    <property type="protein sequence ID" value="GMI20845.1"/>
    <property type="molecule type" value="Genomic_DNA"/>
</dbReference>
<dbReference type="InterPro" id="IPR007194">
    <property type="entry name" value="TRAPP_component"/>
</dbReference>
<keyword evidence="3" id="KW-1185">Reference proteome</keyword>
<proteinExistence type="inferred from homology"/>
<evidence type="ECO:0008006" key="4">
    <source>
        <dbReference type="Google" id="ProtNLM"/>
    </source>
</evidence>
<accession>A0ABQ6M733</accession>
<dbReference type="InterPro" id="IPR037992">
    <property type="entry name" value="TRAPPC6/Trs33"/>
</dbReference>
<comment type="caution">
    <text evidence="2">The sequence shown here is derived from an EMBL/GenBank/DDBJ whole genome shotgun (WGS) entry which is preliminary data.</text>
</comment>
<dbReference type="SUPFAM" id="SSF111126">
    <property type="entry name" value="Ligand-binding domain in the NO signalling and Golgi transport"/>
    <property type="match status" value="1"/>
</dbReference>
<organism evidence="2 3">
    <name type="scientific">Tetraparma gracilis</name>
    <dbReference type="NCBI Taxonomy" id="2962635"/>
    <lineage>
        <taxon>Eukaryota</taxon>
        <taxon>Sar</taxon>
        <taxon>Stramenopiles</taxon>
        <taxon>Ochrophyta</taxon>
        <taxon>Bolidophyceae</taxon>
        <taxon>Parmales</taxon>
        <taxon>Triparmaceae</taxon>
        <taxon>Tetraparma</taxon>
    </lineage>
</organism>
<reference evidence="2 3" key="1">
    <citation type="journal article" date="2023" name="Commun. Biol.">
        <title>Genome analysis of Parmales, the sister group of diatoms, reveals the evolutionary specialization of diatoms from phago-mixotrophs to photoautotrophs.</title>
        <authorList>
            <person name="Ban H."/>
            <person name="Sato S."/>
            <person name="Yoshikawa S."/>
            <person name="Yamada K."/>
            <person name="Nakamura Y."/>
            <person name="Ichinomiya M."/>
            <person name="Sato N."/>
            <person name="Blanc-Mathieu R."/>
            <person name="Endo H."/>
            <person name="Kuwata A."/>
            <person name="Ogata H."/>
        </authorList>
    </citation>
    <scope>NUCLEOTIDE SEQUENCE [LARGE SCALE GENOMIC DNA]</scope>
</reference>
<dbReference type="CDD" id="cd14944">
    <property type="entry name" value="TRAPPC6A_Trs33"/>
    <property type="match status" value="1"/>
</dbReference>